<dbReference type="AlphaFoldDB" id="A0A5C2SH16"/>
<proteinExistence type="predicted"/>
<evidence type="ECO:0000313" key="3">
    <source>
        <dbReference type="Proteomes" id="UP000313359"/>
    </source>
</evidence>
<organism evidence="2 3">
    <name type="scientific">Lentinus tigrinus ALCF2SS1-6</name>
    <dbReference type="NCBI Taxonomy" id="1328759"/>
    <lineage>
        <taxon>Eukaryota</taxon>
        <taxon>Fungi</taxon>
        <taxon>Dikarya</taxon>
        <taxon>Basidiomycota</taxon>
        <taxon>Agaricomycotina</taxon>
        <taxon>Agaricomycetes</taxon>
        <taxon>Polyporales</taxon>
        <taxon>Polyporaceae</taxon>
        <taxon>Lentinus</taxon>
    </lineage>
</organism>
<feature type="non-terminal residue" evidence="2">
    <location>
        <position position="160"/>
    </location>
</feature>
<feature type="region of interest" description="Disordered" evidence="1">
    <location>
        <begin position="132"/>
        <end position="160"/>
    </location>
</feature>
<name>A0A5C2SH16_9APHY</name>
<reference evidence="2" key="1">
    <citation type="journal article" date="2018" name="Genome Biol. Evol.">
        <title>Genomics and development of Lentinus tigrinus, a white-rot wood-decaying mushroom with dimorphic fruiting bodies.</title>
        <authorList>
            <person name="Wu B."/>
            <person name="Xu Z."/>
            <person name="Knudson A."/>
            <person name="Carlson A."/>
            <person name="Chen N."/>
            <person name="Kovaka S."/>
            <person name="LaButti K."/>
            <person name="Lipzen A."/>
            <person name="Pennachio C."/>
            <person name="Riley R."/>
            <person name="Schakwitz W."/>
            <person name="Umezawa K."/>
            <person name="Ohm R.A."/>
            <person name="Grigoriev I.V."/>
            <person name="Nagy L.G."/>
            <person name="Gibbons J."/>
            <person name="Hibbett D."/>
        </authorList>
    </citation>
    <scope>NUCLEOTIDE SEQUENCE [LARGE SCALE GENOMIC DNA]</scope>
    <source>
        <strain evidence="2">ALCF2SS1-6</strain>
    </source>
</reference>
<protein>
    <submittedName>
        <fullName evidence="2">Uncharacterized protein</fullName>
    </submittedName>
</protein>
<accession>A0A5C2SH16</accession>
<evidence type="ECO:0000313" key="2">
    <source>
        <dbReference type="EMBL" id="RPD60616.1"/>
    </source>
</evidence>
<dbReference type="EMBL" id="ML122265">
    <property type="protein sequence ID" value="RPD60616.1"/>
    <property type="molecule type" value="Genomic_DNA"/>
</dbReference>
<gene>
    <name evidence="2" type="ORF">L227DRAFT_575218</name>
</gene>
<keyword evidence="3" id="KW-1185">Reference proteome</keyword>
<evidence type="ECO:0000256" key="1">
    <source>
        <dbReference type="SAM" id="MobiDB-lite"/>
    </source>
</evidence>
<sequence>MLIADKVCPTTALEFESIVRGSYCRSSRLRVRRGQRISLCTHTVYLTTSTQLRKEAFYRTSSLLRLKVWRICQRDQCVPACHVPIDEPSLSHCEIFPAPLPSQKDRPYSLTVRESCADTREVCGLDRCEPANNRTREESSTRHGSCPTRLNPSPTAFIPT</sequence>
<feature type="compositionally biased region" description="Basic and acidic residues" evidence="1">
    <location>
        <begin position="132"/>
        <end position="141"/>
    </location>
</feature>
<dbReference type="Proteomes" id="UP000313359">
    <property type="component" value="Unassembled WGS sequence"/>
</dbReference>